<evidence type="ECO:0000259" key="2">
    <source>
        <dbReference type="Pfam" id="PF13349"/>
    </source>
</evidence>
<evidence type="ECO:0000313" key="4">
    <source>
        <dbReference type="Proteomes" id="UP001551482"/>
    </source>
</evidence>
<gene>
    <name evidence="3" type="ORF">AB0C36_25225</name>
</gene>
<reference evidence="3 4" key="1">
    <citation type="submission" date="2024-06" db="EMBL/GenBank/DDBJ databases">
        <title>The Natural Products Discovery Center: Release of the First 8490 Sequenced Strains for Exploring Actinobacteria Biosynthetic Diversity.</title>
        <authorList>
            <person name="Kalkreuter E."/>
            <person name="Kautsar S.A."/>
            <person name="Yang D."/>
            <person name="Bader C.D."/>
            <person name="Teijaro C.N."/>
            <person name="Fluegel L."/>
            <person name="Davis C.M."/>
            <person name="Simpson J.R."/>
            <person name="Lauterbach L."/>
            <person name="Steele A.D."/>
            <person name="Gui C."/>
            <person name="Meng S."/>
            <person name="Li G."/>
            <person name="Viehrig K."/>
            <person name="Ye F."/>
            <person name="Su P."/>
            <person name="Kiefer A.F."/>
            <person name="Nichols A."/>
            <person name="Cepeda A.J."/>
            <person name="Yan W."/>
            <person name="Fan B."/>
            <person name="Jiang Y."/>
            <person name="Adhikari A."/>
            <person name="Zheng C.-J."/>
            <person name="Schuster L."/>
            <person name="Cowan T.M."/>
            <person name="Smanski M.J."/>
            <person name="Chevrette M.G."/>
            <person name="De Carvalho L.P.S."/>
            <person name="Shen B."/>
        </authorList>
    </citation>
    <scope>NUCLEOTIDE SEQUENCE [LARGE SCALE GENOMIC DNA]</scope>
    <source>
        <strain evidence="3 4">NPDC048946</strain>
    </source>
</reference>
<feature type="domain" description="DUF4097" evidence="2">
    <location>
        <begin position="108"/>
        <end position="245"/>
    </location>
</feature>
<evidence type="ECO:0000256" key="1">
    <source>
        <dbReference type="SAM" id="MobiDB-lite"/>
    </source>
</evidence>
<dbReference type="Gene3D" id="2.160.20.120">
    <property type="match status" value="1"/>
</dbReference>
<accession>A0ABV3DM21</accession>
<feature type="compositionally biased region" description="Polar residues" evidence="1">
    <location>
        <begin position="244"/>
        <end position="258"/>
    </location>
</feature>
<comment type="caution">
    <text evidence="3">The sequence shown here is derived from an EMBL/GenBank/DDBJ whole genome shotgun (WGS) entry which is preliminary data.</text>
</comment>
<protein>
    <submittedName>
        <fullName evidence="3">DUF4097 family beta strand repeat-containing protein</fullName>
    </submittedName>
</protein>
<sequence>MARPARIALFSISGLLLAGMVGSAGFTGLVLLSSHDVAASTQFDLPGETLTIESDDGGLHLVPGEPGQVRVDRKTTESIRGADPEWSLSEGTLRLTTNCPSFFTVDCDGDYTVAVPPTVKAVKVRSGDGSISVRGLAADIDLHSGDGSMKIRDVRAGTLKLSTSDGSVSVAGTAATDLTVSSGDGGVGLTLTEPPMHVKASTGDGSLRLTLPRTEDAYRTSVKVGDGSQTIQIKQDPDSPRTIELNTGDGSVTATYPR</sequence>
<dbReference type="Proteomes" id="UP001551482">
    <property type="component" value="Unassembled WGS sequence"/>
</dbReference>
<evidence type="ECO:0000313" key="3">
    <source>
        <dbReference type="EMBL" id="MEU8136801.1"/>
    </source>
</evidence>
<dbReference type="RefSeq" id="WP_358357756.1">
    <property type="nucleotide sequence ID" value="NZ_JBEZFP010000072.1"/>
</dbReference>
<feature type="region of interest" description="Disordered" evidence="1">
    <location>
        <begin position="228"/>
        <end position="258"/>
    </location>
</feature>
<keyword evidence="4" id="KW-1185">Reference proteome</keyword>
<dbReference type="InterPro" id="IPR025164">
    <property type="entry name" value="Toastrack_DUF4097"/>
</dbReference>
<organism evidence="3 4">
    <name type="scientific">Streptodolium elevatio</name>
    <dbReference type="NCBI Taxonomy" id="3157996"/>
    <lineage>
        <taxon>Bacteria</taxon>
        <taxon>Bacillati</taxon>
        <taxon>Actinomycetota</taxon>
        <taxon>Actinomycetes</taxon>
        <taxon>Kitasatosporales</taxon>
        <taxon>Streptomycetaceae</taxon>
        <taxon>Streptodolium</taxon>
    </lineage>
</organism>
<dbReference type="Pfam" id="PF13349">
    <property type="entry name" value="DUF4097"/>
    <property type="match status" value="1"/>
</dbReference>
<name>A0ABV3DM21_9ACTN</name>
<proteinExistence type="predicted"/>
<dbReference type="EMBL" id="JBEZFP010000072">
    <property type="protein sequence ID" value="MEU8136801.1"/>
    <property type="molecule type" value="Genomic_DNA"/>
</dbReference>